<evidence type="ECO:0000313" key="2">
    <source>
        <dbReference type="Proteomes" id="UP001140234"/>
    </source>
</evidence>
<gene>
    <name evidence="1" type="ORF">IWQ57_000890</name>
</gene>
<evidence type="ECO:0000313" key="1">
    <source>
        <dbReference type="EMBL" id="KAJ2774291.1"/>
    </source>
</evidence>
<dbReference type="Proteomes" id="UP001140234">
    <property type="component" value="Unassembled WGS sequence"/>
</dbReference>
<organism evidence="1 2">
    <name type="scientific">Coemansia nantahalensis</name>
    <dbReference type="NCBI Taxonomy" id="2789366"/>
    <lineage>
        <taxon>Eukaryota</taxon>
        <taxon>Fungi</taxon>
        <taxon>Fungi incertae sedis</taxon>
        <taxon>Zoopagomycota</taxon>
        <taxon>Kickxellomycotina</taxon>
        <taxon>Kickxellomycetes</taxon>
        <taxon>Kickxellales</taxon>
        <taxon>Kickxellaceae</taxon>
        <taxon>Coemansia</taxon>
    </lineage>
</organism>
<dbReference type="EMBL" id="JANBUJ010000114">
    <property type="protein sequence ID" value="KAJ2774291.1"/>
    <property type="molecule type" value="Genomic_DNA"/>
</dbReference>
<name>A0ACC1K6E9_9FUNG</name>
<reference evidence="1" key="1">
    <citation type="submission" date="2022-07" db="EMBL/GenBank/DDBJ databases">
        <title>Phylogenomic reconstructions and comparative analyses of Kickxellomycotina fungi.</title>
        <authorList>
            <person name="Reynolds N.K."/>
            <person name="Stajich J.E."/>
            <person name="Barry K."/>
            <person name="Grigoriev I.V."/>
            <person name="Crous P."/>
            <person name="Smith M.E."/>
        </authorList>
    </citation>
    <scope>NUCLEOTIDE SEQUENCE</scope>
    <source>
        <strain evidence="1">CBS 109366</strain>
    </source>
</reference>
<sequence>MAAGASEAPVAAPHTREQRHLAMFLVAAAVLAVLPATVRLWRRRHPLSYRLASAGSICLLPPCFALRHGYARFVAVWLVFVGVSARVLFLAWREPLYPQTPRRVYQWLALINKASHAVSTAGVVLFALCFFNAIPGATDSDLFVDASLVTLFYGLYFGLMSRDLVALCSERMAATLGYASAAGSGLPTKQPVRAVCCVCSGALGGEARAPAEPTHALGCGHEFHAICIRGWCVVGKRDTCPFCREKADLAAFAQNPWDRHELLYVTALEYMRFFVCWQPLLLLLLAGVFWLAGLD</sequence>
<protein>
    <submittedName>
        <fullName evidence="1">Uncharacterized protein</fullName>
    </submittedName>
</protein>
<proteinExistence type="predicted"/>
<accession>A0ACC1K6E9</accession>
<comment type="caution">
    <text evidence="1">The sequence shown here is derived from an EMBL/GenBank/DDBJ whole genome shotgun (WGS) entry which is preliminary data.</text>
</comment>
<keyword evidence="2" id="KW-1185">Reference proteome</keyword>